<accession>A0A1F6U1D2</accession>
<comment type="caution">
    <text evidence="1">The sequence shown here is derived from an EMBL/GenBank/DDBJ whole genome shotgun (WGS) entry which is preliminary data.</text>
</comment>
<dbReference type="EMBL" id="MFTC01000048">
    <property type="protein sequence ID" value="OGI51185.1"/>
    <property type="molecule type" value="Genomic_DNA"/>
</dbReference>
<gene>
    <name evidence="1" type="ORF">A3A87_01260</name>
</gene>
<dbReference type="Pfam" id="PF20126">
    <property type="entry name" value="TumE"/>
    <property type="match status" value="1"/>
</dbReference>
<evidence type="ECO:0000313" key="1">
    <source>
        <dbReference type="EMBL" id="OGI51185.1"/>
    </source>
</evidence>
<organism evidence="1 2">
    <name type="scientific">Candidatus Muproteobacteria bacterium RIFCSPLOWO2_01_FULL_60_18</name>
    <dbReference type="NCBI Taxonomy" id="1817768"/>
    <lineage>
        <taxon>Bacteria</taxon>
        <taxon>Pseudomonadati</taxon>
        <taxon>Pseudomonadota</taxon>
        <taxon>Candidatus Muproteobacteria</taxon>
    </lineage>
</organism>
<dbReference type="AlphaFoldDB" id="A0A1F6U1D2"/>
<evidence type="ECO:0000313" key="2">
    <source>
        <dbReference type="Proteomes" id="UP000179037"/>
    </source>
</evidence>
<protein>
    <submittedName>
        <fullName evidence="1">Uncharacterized protein</fullName>
    </submittedName>
</protein>
<name>A0A1F6U1D2_9PROT</name>
<dbReference type="STRING" id="1817768.A3A87_01260"/>
<reference evidence="1 2" key="1">
    <citation type="journal article" date="2016" name="Nat. Commun.">
        <title>Thousands of microbial genomes shed light on interconnected biogeochemical processes in an aquifer system.</title>
        <authorList>
            <person name="Anantharaman K."/>
            <person name="Brown C.T."/>
            <person name="Hug L.A."/>
            <person name="Sharon I."/>
            <person name="Castelle C.J."/>
            <person name="Probst A.J."/>
            <person name="Thomas B.C."/>
            <person name="Singh A."/>
            <person name="Wilkins M.J."/>
            <person name="Karaoz U."/>
            <person name="Brodie E.L."/>
            <person name="Williams K.H."/>
            <person name="Hubbard S.S."/>
            <person name="Banfield J.F."/>
        </authorList>
    </citation>
    <scope>NUCLEOTIDE SEQUENCE [LARGE SCALE GENOMIC DNA]</scope>
</reference>
<dbReference type="InterPro" id="IPR045397">
    <property type="entry name" value="TumE-like"/>
</dbReference>
<sequence length="98" mass="11488">MAARLYYHAKEVYPDGYVLEIVIWQLPRPTPERPHALKYRMHYGRPDGTCIVRYDNEAGKGDHRHIGRREEPYAFRDIETLLDDFFNDVSRARGGSHG</sequence>
<proteinExistence type="predicted"/>
<dbReference type="Proteomes" id="UP000179037">
    <property type="component" value="Unassembled WGS sequence"/>
</dbReference>